<reference evidence="1 2" key="1">
    <citation type="submission" date="2019-10" db="EMBL/GenBank/DDBJ databases">
        <title>Draft genome sequence of Photobacterium phage PDCC-1.</title>
        <authorList>
            <person name="Quiroz-Guzman E."/>
        </authorList>
    </citation>
    <scope>NUCLEOTIDE SEQUENCE [LARGE SCALE GENOMIC DNA]</scope>
</reference>
<accession>A0A6B9J444</accession>
<keyword evidence="2" id="KW-1185">Reference proteome</keyword>
<sequence>MVGNEIMSGELTFDELNRIANNPGRAISLVLDRTAEAFEGKRVAFESTSHPFVRALDTIVSESAGLINRIGDVESRLYREHARKPSDLFRHMSDYEFFGLFGYPSETTMRFSLPMNEIRRLAVPYEEQSGTVINNYRKLVMPKDTIVEVYGVPFSIVHAIEFRLMEAGHVQVVYDSKSNHPFYNITTNSLDRRTVNMLGEEYLYVDIPVKQLKGETKRKIAITPTAGLRETYDFKDKLFGVRAFLSPANGEPTREIRIAYNNQVFNQNEVTLTVDVDQNNQQFVYAIPEVYINNKRGVGTLTLVVYTTKGAYEQDLKTLRTQTHTATYLDFDYGTNQLGRYEAPMREVNNSAWEIQAEVSGGANPRNFLQMKHEAINNSRRQSIPISENQISNYLNAYGYSATKLIDMYTNRLYQLTRDLPTYSDAEKRSVSVNAYIASVMYSLDELRDSGVVYDNDRRVTIPPGTVFEVTDTGTRLLPKTQVDSIGLMTTDELLDYVNGRMLVYTPFHNVLDTTSGTVKIRPYLLDVPKYDNQNFLYEKETLGVELSVESILVEHLENGYRIVMRTRGDEIYNSMPDDKVAAQLYFTPADSSEIATMKGKVLGRDQDNNRIWEFILETNFDVDVRDMLSFTNLNMFGRPAKSVNAELKTDIKVMFLVGASEGEKPTEQDLRIDAVLFGSGMTCLIEVGYDVIFGKTLNNLYHRAHPVLGEEQYQRYAEDVPEVWPEDTFKRDENNRYVFEDGKMVIEHRAGDPMYNENGEPVILHYKNSLVYDDNSNPVKLGGGELKYYMDFVCFDGNFWFSNDQYDLNFAKQTKAYISDVVMQDMANFDSQMRDKTELMFSPKVKLGLINVVINSQFETKVRADLSFNVVYYLTPAGMRSDTIRPALKTLTSNVINEALKNTTVSNNDILRALKDVLPTDVVDVRLNALADDQEIDVVSNMDTTTSFSVRKRLENTGDGVASVKEAISFAFLPHYKNK</sequence>
<organism evidence="1 2">
    <name type="scientific">Photobacterium phage PDCC-1</name>
    <dbReference type="NCBI Taxonomy" id="2664246"/>
    <lineage>
        <taxon>Viruses</taxon>
        <taxon>Duplodnaviria</taxon>
        <taxon>Heunggongvirae</taxon>
        <taxon>Uroviricota</taxon>
        <taxon>Caudoviricetes</taxon>
        <taxon>Chimalliviridae</taxon>
        <taxon>Gorgonvirinae</taxon>
        <taxon>Aphroditevirus</taxon>
        <taxon>Aphroditevirus PDCC1</taxon>
    </lineage>
</organism>
<dbReference type="Proteomes" id="UP000437974">
    <property type="component" value="Segment"/>
</dbReference>
<evidence type="ECO:0000313" key="2">
    <source>
        <dbReference type="Proteomes" id="UP000437974"/>
    </source>
</evidence>
<proteinExistence type="predicted"/>
<evidence type="ECO:0000313" key="1">
    <source>
        <dbReference type="EMBL" id="QGZ14402.1"/>
    </source>
</evidence>
<evidence type="ECO:0008006" key="3">
    <source>
        <dbReference type="Google" id="ProtNLM"/>
    </source>
</evidence>
<dbReference type="GeneID" id="55624075"/>
<dbReference type="RefSeq" id="YP_009853391.1">
    <property type="nucleotide sequence ID" value="NC_048821.1"/>
</dbReference>
<protein>
    <recommendedName>
        <fullName evidence="3">Virion structural protein</fullName>
    </recommendedName>
</protein>
<name>A0A6B9J444_9CAUD</name>
<dbReference type="EMBL" id="MN562221">
    <property type="protein sequence ID" value="QGZ14402.1"/>
    <property type="molecule type" value="Genomic_DNA"/>
</dbReference>
<dbReference type="KEGG" id="vg:55624075"/>